<dbReference type="AlphaFoldDB" id="A0AAV6GXK8"/>
<sequence>MGDCEVPCVADVADVVVMAGQAGQEHQGQGEDSCHHQVERCAEFTVGKYVLQYSPGIHCLQSISILQKYRMGQTRKTVRRRATEHTLNITETSTVTKHTLNITETSTVTKHTLNITKRLARQPNIL</sequence>
<dbReference type="EMBL" id="JADWDJ010000007">
    <property type="protein sequence ID" value="KAG5277691.1"/>
    <property type="molecule type" value="Genomic_DNA"/>
</dbReference>
<proteinExistence type="predicted"/>
<evidence type="ECO:0000313" key="1">
    <source>
        <dbReference type="EMBL" id="KAG5277691.1"/>
    </source>
</evidence>
<comment type="caution">
    <text evidence="1">The sequence shown here is derived from an EMBL/GenBank/DDBJ whole genome shotgun (WGS) entry which is preliminary data.</text>
</comment>
<protein>
    <submittedName>
        <fullName evidence="1">Uncharacterized protein</fullName>
    </submittedName>
</protein>
<reference evidence="1" key="1">
    <citation type="submission" date="2020-10" db="EMBL/GenBank/DDBJ databases">
        <title>Chromosome-scale genome assembly of the Allis shad, Alosa alosa.</title>
        <authorList>
            <person name="Margot Z."/>
            <person name="Christophe K."/>
            <person name="Cabau C."/>
            <person name="Louis A."/>
            <person name="Berthelot C."/>
            <person name="Parey E."/>
            <person name="Roest Crollius H."/>
            <person name="Montfort J."/>
            <person name="Robinson-Rechavi M."/>
            <person name="Bucao C."/>
            <person name="Bouchez O."/>
            <person name="Gislard M."/>
            <person name="Lluch J."/>
            <person name="Milhes M."/>
            <person name="Lampietro C."/>
            <person name="Lopez Roques C."/>
            <person name="Donnadieu C."/>
            <person name="Braasch I."/>
            <person name="Desvignes T."/>
            <person name="Postlethwait J."/>
            <person name="Bobe J."/>
            <person name="Guiguen Y."/>
        </authorList>
    </citation>
    <scope>NUCLEOTIDE SEQUENCE</scope>
    <source>
        <strain evidence="1">M-15738</strain>
        <tissue evidence="1">Blood</tissue>
    </source>
</reference>
<organism evidence="1 2">
    <name type="scientific">Alosa alosa</name>
    <name type="common">allis shad</name>
    <dbReference type="NCBI Taxonomy" id="278164"/>
    <lineage>
        <taxon>Eukaryota</taxon>
        <taxon>Metazoa</taxon>
        <taxon>Chordata</taxon>
        <taxon>Craniata</taxon>
        <taxon>Vertebrata</taxon>
        <taxon>Euteleostomi</taxon>
        <taxon>Actinopterygii</taxon>
        <taxon>Neopterygii</taxon>
        <taxon>Teleostei</taxon>
        <taxon>Clupei</taxon>
        <taxon>Clupeiformes</taxon>
        <taxon>Clupeoidei</taxon>
        <taxon>Clupeidae</taxon>
        <taxon>Alosa</taxon>
    </lineage>
</organism>
<keyword evidence="2" id="KW-1185">Reference proteome</keyword>
<dbReference type="Proteomes" id="UP000823561">
    <property type="component" value="Chromosome 7"/>
</dbReference>
<evidence type="ECO:0000313" key="2">
    <source>
        <dbReference type="Proteomes" id="UP000823561"/>
    </source>
</evidence>
<accession>A0AAV6GXK8</accession>
<name>A0AAV6GXK8_9TELE</name>
<gene>
    <name evidence="1" type="ORF">AALO_G00090310</name>
</gene>